<gene>
    <name evidence="8" type="ORF">GALMADRAFT_61547</name>
</gene>
<evidence type="ECO:0000256" key="5">
    <source>
        <dbReference type="ARBA" id="ARBA00023002"/>
    </source>
</evidence>
<evidence type="ECO:0000256" key="3">
    <source>
        <dbReference type="ARBA" id="ARBA00022617"/>
    </source>
</evidence>
<evidence type="ECO:0000313" key="9">
    <source>
        <dbReference type="Proteomes" id="UP000027222"/>
    </source>
</evidence>
<name>A0A067TME4_GALM3</name>
<dbReference type="GO" id="GO:0004497">
    <property type="term" value="F:monooxygenase activity"/>
    <property type="evidence" value="ECO:0007669"/>
    <property type="project" value="UniProtKB-KW"/>
</dbReference>
<dbReference type="Proteomes" id="UP000027222">
    <property type="component" value="Unassembled WGS sequence"/>
</dbReference>
<organism evidence="8 9">
    <name type="scientific">Galerina marginata (strain CBS 339.88)</name>
    <dbReference type="NCBI Taxonomy" id="685588"/>
    <lineage>
        <taxon>Eukaryota</taxon>
        <taxon>Fungi</taxon>
        <taxon>Dikarya</taxon>
        <taxon>Basidiomycota</taxon>
        <taxon>Agaricomycotina</taxon>
        <taxon>Agaricomycetes</taxon>
        <taxon>Agaricomycetidae</taxon>
        <taxon>Agaricales</taxon>
        <taxon>Agaricineae</taxon>
        <taxon>Strophariaceae</taxon>
        <taxon>Galerina</taxon>
    </lineage>
</organism>
<dbReference type="OrthoDB" id="10029320at2759"/>
<keyword evidence="7" id="KW-0503">Monooxygenase</keyword>
<dbReference type="AlphaFoldDB" id="A0A067TME4"/>
<evidence type="ECO:0000256" key="6">
    <source>
        <dbReference type="ARBA" id="ARBA00023004"/>
    </source>
</evidence>
<evidence type="ECO:0000256" key="4">
    <source>
        <dbReference type="ARBA" id="ARBA00022723"/>
    </source>
</evidence>
<accession>A0A067TME4</accession>
<protein>
    <submittedName>
        <fullName evidence="8">Uncharacterized protein</fullName>
    </submittedName>
</protein>
<proteinExistence type="inferred from homology"/>
<dbReference type="Pfam" id="PF00067">
    <property type="entry name" value="p450"/>
    <property type="match status" value="1"/>
</dbReference>
<evidence type="ECO:0000256" key="2">
    <source>
        <dbReference type="ARBA" id="ARBA00010617"/>
    </source>
</evidence>
<dbReference type="HOGENOM" id="CLU_2747177_0_0_1"/>
<keyword evidence="3" id="KW-0349">Heme</keyword>
<evidence type="ECO:0000256" key="7">
    <source>
        <dbReference type="ARBA" id="ARBA00023033"/>
    </source>
</evidence>
<sequence>TLWLLAKDSKSQQRLRKEVSAVFSKSARPDYRALKELTWLDCVVFESLRLMPPVPMTFRQAVTAKKTVLSKF</sequence>
<dbReference type="Gene3D" id="1.10.630.10">
    <property type="entry name" value="Cytochrome P450"/>
    <property type="match status" value="1"/>
</dbReference>
<dbReference type="GO" id="GO:0005506">
    <property type="term" value="F:iron ion binding"/>
    <property type="evidence" value="ECO:0007669"/>
    <property type="project" value="InterPro"/>
</dbReference>
<dbReference type="InterPro" id="IPR036396">
    <property type="entry name" value="Cyt_P450_sf"/>
</dbReference>
<evidence type="ECO:0000313" key="8">
    <source>
        <dbReference type="EMBL" id="KDR81084.1"/>
    </source>
</evidence>
<dbReference type="InterPro" id="IPR050476">
    <property type="entry name" value="Insect_CytP450_Detox"/>
</dbReference>
<dbReference type="PANTHER" id="PTHR24292:SF54">
    <property type="entry name" value="CYP9F3-RELATED"/>
    <property type="match status" value="1"/>
</dbReference>
<dbReference type="SUPFAM" id="SSF48264">
    <property type="entry name" value="Cytochrome P450"/>
    <property type="match status" value="1"/>
</dbReference>
<dbReference type="EMBL" id="KL142371">
    <property type="protein sequence ID" value="KDR81084.1"/>
    <property type="molecule type" value="Genomic_DNA"/>
</dbReference>
<reference evidence="9" key="1">
    <citation type="journal article" date="2014" name="Proc. Natl. Acad. Sci. U.S.A.">
        <title>Extensive sampling of basidiomycete genomes demonstrates inadequacy of the white-rot/brown-rot paradigm for wood decay fungi.</title>
        <authorList>
            <person name="Riley R."/>
            <person name="Salamov A.A."/>
            <person name="Brown D.W."/>
            <person name="Nagy L.G."/>
            <person name="Floudas D."/>
            <person name="Held B.W."/>
            <person name="Levasseur A."/>
            <person name="Lombard V."/>
            <person name="Morin E."/>
            <person name="Otillar R."/>
            <person name="Lindquist E.A."/>
            <person name="Sun H."/>
            <person name="LaButti K.M."/>
            <person name="Schmutz J."/>
            <person name="Jabbour D."/>
            <person name="Luo H."/>
            <person name="Baker S.E."/>
            <person name="Pisabarro A.G."/>
            <person name="Walton J.D."/>
            <person name="Blanchette R.A."/>
            <person name="Henrissat B."/>
            <person name="Martin F."/>
            <person name="Cullen D."/>
            <person name="Hibbett D.S."/>
            <person name="Grigoriev I.V."/>
        </authorList>
    </citation>
    <scope>NUCLEOTIDE SEQUENCE [LARGE SCALE GENOMIC DNA]</scope>
    <source>
        <strain evidence="9">CBS 339.88</strain>
    </source>
</reference>
<keyword evidence="4" id="KW-0479">Metal-binding</keyword>
<keyword evidence="9" id="KW-1185">Reference proteome</keyword>
<dbReference type="InterPro" id="IPR001128">
    <property type="entry name" value="Cyt_P450"/>
</dbReference>
<dbReference type="GO" id="GO:0016705">
    <property type="term" value="F:oxidoreductase activity, acting on paired donors, with incorporation or reduction of molecular oxygen"/>
    <property type="evidence" value="ECO:0007669"/>
    <property type="project" value="InterPro"/>
</dbReference>
<evidence type="ECO:0000256" key="1">
    <source>
        <dbReference type="ARBA" id="ARBA00001971"/>
    </source>
</evidence>
<dbReference type="GO" id="GO:0020037">
    <property type="term" value="F:heme binding"/>
    <property type="evidence" value="ECO:0007669"/>
    <property type="project" value="InterPro"/>
</dbReference>
<keyword evidence="5" id="KW-0560">Oxidoreductase</keyword>
<comment type="similarity">
    <text evidence="2">Belongs to the cytochrome P450 family.</text>
</comment>
<dbReference type="PANTHER" id="PTHR24292">
    <property type="entry name" value="CYTOCHROME P450"/>
    <property type="match status" value="1"/>
</dbReference>
<comment type="cofactor">
    <cofactor evidence="1">
        <name>heme</name>
        <dbReference type="ChEBI" id="CHEBI:30413"/>
    </cofactor>
</comment>
<dbReference type="STRING" id="685588.A0A067TME4"/>
<keyword evidence="6" id="KW-0408">Iron</keyword>
<feature type="non-terminal residue" evidence="8">
    <location>
        <position position="1"/>
    </location>
</feature>